<accession>A0A7K3WGK9</accession>
<dbReference type="InterPro" id="IPR000847">
    <property type="entry name" value="LysR_HTH_N"/>
</dbReference>
<dbReference type="InterPro" id="IPR036388">
    <property type="entry name" value="WH-like_DNA-bd_sf"/>
</dbReference>
<protein>
    <submittedName>
        <fullName evidence="6">LysR family transcriptional regulator</fullName>
    </submittedName>
</protein>
<evidence type="ECO:0000313" key="6">
    <source>
        <dbReference type="EMBL" id="NEL54643.1"/>
    </source>
</evidence>
<comment type="caution">
    <text evidence="6">The sequence shown here is derived from an EMBL/GenBank/DDBJ whole genome shotgun (WGS) entry which is preliminary data.</text>
</comment>
<organism evidence="6 7">
    <name type="scientific">Goekera deserti</name>
    <dbReference type="NCBI Taxonomy" id="2497753"/>
    <lineage>
        <taxon>Bacteria</taxon>
        <taxon>Bacillati</taxon>
        <taxon>Actinomycetota</taxon>
        <taxon>Actinomycetes</taxon>
        <taxon>Geodermatophilales</taxon>
        <taxon>Geodermatophilaceae</taxon>
        <taxon>Goekera</taxon>
    </lineage>
</organism>
<dbReference type="GO" id="GO:0003700">
    <property type="term" value="F:DNA-binding transcription factor activity"/>
    <property type="evidence" value="ECO:0007669"/>
    <property type="project" value="InterPro"/>
</dbReference>
<dbReference type="GO" id="GO:0032993">
    <property type="term" value="C:protein-DNA complex"/>
    <property type="evidence" value="ECO:0007669"/>
    <property type="project" value="TreeGrafter"/>
</dbReference>
<keyword evidence="2" id="KW-0805">Transcription regulation</keyword>
<keyword evidence="4" id="KW-0804">Transcription</keyword>
<feature type="domain" description="HTH lysR-type" evidence="5">
    <location>
        <begin position="1"/>
        <end position="59"/>
    </location>
</feature>
<comment type="similarity">
    <text evidence="1">Belongs to the LysR transcriptional regulatory family.</text>
</comment>
<evidence type="ECO:0000313" key="7">
    <source>
        <dbReference type="Proteomes" id="UP000470470"/>
    </source>
</evidence>
<dbReference type="AlphaFoldDB" id="A0A7K3WGK9"/>
<reference evidence="6 7" key="1">
    <citation type="submission" date="2020-02" db="EMBL/GenBank/DDBJ databases">
        <title>The whole genome sequence of CPCC 205119.</title>
        <authorList>
            <person name="Jiang Z."/>
        </authorList>
    </citation>
    <scope>NUCLEOTIDE SEQUENCE [LARGE SCALE GENOMIC DNA]</scope>
    <source>
        <strain evidence="6 7">CPCC 205119</strain>
    </source>
</reference>
<dbReference type="Proteomes" id="UP000470470">
    <property type="component" value="Unassembled WGS sequence"/>
</dbReference>
<dbReference type="PROSITE" id="PS50931">
    <property type="entry name" value="HTH_LYSR"/>
    <property type="match status" value="1"/>
</dbReference>
<dbReference type="SUPFAM" id="SSF46785">
    <property type="entry name" value="Winged helix' DNA-binding domain"/>
    <property type="match status" value="1"/>
</dbReference>
<dbReference type="EMBL" id="JAAGWK010000015">
    <property type="protein sequence ID" value="NEL54643.1"/>
    <property type="molecule type" value="Genomic_DNA"/>
</dbReference>
<evidence type="ECO:0000256" key="3">
    <source>
        <dbReference type="ARBA" id="ARBA00023125"/>
    </source>
</evidence>
<evidence type="ECO:0000256" key="2">
    <source>
        <dbReference type="ARBA" id="ARBA00023015"/>
    </source>
</evidence>
<dbReference type="Pfam" id="PF00126">
    <property type="entry name" value="HTH_1"/>
    <property type="match status" value="1"/>
</dbReference>
<keyword evidence="7" id="KW-1185">Reference proteome</keyword>
<gene>
    <name evidence="6" type="ORF">G1H19_11585</name>
</gene>
<dbReference type="Pfam" id="PF03466">
    <property type="entry name" value="LysR_substrate"/>
    <property type="match status" value="1"/>
</dbReference>
<proteinExistence type="inferred from homology"/>
<dbReference type="Gene3D" id="3.40.190.10">
    <property type="entry name" value="Periplasmic binding protein-like II"/>
    <property type="match status" value="2"/>
</dbReference>
<keyword evidence="3" id="KW-0238">DNA-binding</keyword>
<evidence type="ECO:0000256" key="4">
    <source>
        <dbReference type="ARBA" id="ARBA00023163"/>
    </source>
</evidence>
<dbReference type="SUPFAM" id="SSF53850">
    <property type="entry name" value="Periplasmic binding protein-like II"/>
    <property type="match status" value="1"/>
</dbReference>
<dbReference type="InterPro" id="IPR036390">
    <property type="entry name" value="WH_DNA-bd_sf"/>
</dbReference>
<name>A0A7K3WGK9_9ACTN</name>
<dbReference type="RefSeq" id="WP_152731057.1">
    <property type="nucleotide sequence ID" value="NZ_JAABOZ010000001.1"/>
</dbReference>
<evidence type="ECO:0000256" key="1">
    <source>
        <dbReference type="ARBA" id="ARBA00009437"/>
    </source>
</evidence>
<sequence length="297" mass="30521">MIALDSLGALRAVGVLGSVVRAADELGYTPSAVSQRIKRLEREVGVPLLVASGRGVVLTAAGRALVEAAPEVFMALERCAEVARSVGQATPGGTVRVAAFSAAIRGLLAPAMPRLSAQYPDLVLHVEEADPVSGLHAVEADQADLALVHDDDLAPPPASFLTRRRVHTDGADVVVARTHPLARPGAPLQVGDLAAHPWVVSPVGTGSHTSFRRLFAAAPSGPRVRHVVDDVSAQLSLVAAGAVVAMIPRLARPPLGPELAVLTVPAAPSREVYAVWRRSADASTAVHAVVAAVGGAP</sequence>
<dbReference type="InterPro" id="IPR005119">
    <property type="entry name" value="LysR_subst-bd"/>
</dbReference>
<dbReference type="PANTHER" id="PTHR30346:SF29">
    <property type="entry name" value="LYSR SUBSTRATE-BINDING"/>
    <property type="match status" value="1"/>
</dbReference>
<evidence type="ECO:0000259" key="5">
    <source>
        <dbReference type="PROSITE" id="PS50931"/>
    </source>
</evidence>
<dbReference type="Gene3D" id="1.10.10.10">
    <property type="entry name" value="Winged helix-like DNA-binding domain superfamily/Winged helix DNA-binding domain"/>
    <property type="match status" value="1"/>
</dbReference>
<dbReference type="PANTHER" id="PTHR30346">
    <property type="entry name" value="TRANSCRIPTIONAL DUAL REGULATOR HCAR-RELATED"/>
    <property type="match status" value="1"/>
</dbReference>
<dbReference type="GO" id="GO:0003677">
    <property type="term" value="F:DNA binding"/>
    <property type="evidence" value="ECO:0007669"/>
    <property type="project" value="UniProtKB-KW"/>
</dbReference>